<dbReference type="Gene3D" id="3.30.530.20">
    <property type="match status" value="1"/>
</dbReference>
<dbReference type="GO" id="GO:0099044">
    <property type="term" value="P:vesicle tethering to endoplasmic reticulum"/>
    <property type="evidence" value="ECO:0007669"/>
    <property type="project" value="TreeGrafter"/>
</dbReference>
<dbReference type="AlphaFoldDB" id="A0A7R9AC25"/>
<dbReference type="GO" id="GO:0031902">
    <property type="term" value="C:late endosome membrane"/>
    <property type="evidence" value="ECO:0007669"/>
    <property type="project" value="TreeGrafter"/>
</dbReference>
<evidence type="ECO:0000313" key="4">
    <source>
        <dbReference type="Proteomes" id="UP000677054"/>
    </source>
</evidence>
<protein>
    <recommendedName>
        <fullName evidence="2">START domain-containing protein</fullName>
    </recommendedName>
</protein>
<dbReference type="SUPFAM" id="SSF55961">
    <property type="entry name" value="Bet v1-like"/>
    <property type="match status" value="1"/>
</dbReference>
<feature type="signal peptide" evidence="1">
    <location>
        <begin position="1"/>
        <end position="19"/>
    </location>
</feature>
<dbReference type="Pfam" id="PF01852">
    <property type="entry name" value="START"/>
    <property type="match status" value="1"/>
</dbReference>
<dbReference type="GO" id="GO:0005765">
    <property type="term" value="C:lysosomal membrane"/>
    <property type="evidence" value="ECO:0007669"/>
    <property type="project" value="TreeGrafter"/>
</dbReference>
<dbReference type="GO" id="GO:0030301">
    <property type="term" value="P:cholesterol transport"/>
    <property type="evidence" value="ECO:0007669"/>
    <property type="project" value="TreeGrafter"/>
</dbReference>
<keyword evidence="1" id="KW-0732">Signal</keyword>
<evidence type="ECO:0000259" key="2">
    <source>
        <dbReference type="PROSITE" id="PS50848"/>
    </source>
</evidence>
<evidence type="ECO:0000256" key="1">
    <source>
        <dbReference type="SAM" id="SignalP"/>
    </source>
</evidence>
<feature type="chain" id="PRO_5036209845" description="START domain-containing protein" evidence="1">
    <location>
        <begin position="20"/>
        <end position="273"/>
    </location>
</feature>
<dbReference type="PANTHER" id="PTHR46121">
    <property type="entry name" value="STEROIDOGENIC ACUTE REGULATORY PROTEIN-LIKE"/>
    <property type="match status" value="1"/>
</dbReference>
<dbReference type="GO" id="GO:0140284">
    <property type="term" value="C:endoplasmic reticulum-endosome membrane contact site"/>
    <property type="evidence" value="ECO:0007669"/>
    <property type="project" value="TreeGrafter"/>
</dbReference>
<dbReference type="InterPro" id="IPR051869">
    <property type="entry name" value="STARD3"/>
</dbReference>
<organism evidence="3">
    <name type="scientific">Darwinula stevensoni</name>
    <dbReference type="NCBI Taxonomy" id="69355"/>
    <lineage>
        <taxon>Eukaryota</taxon>
        <taxon>Metazoa</taxon>
        <taxon>Ecdysozoa</taxon>
        <taxon>Arthropoda</taxon>
        <taxon>Crustacea</taxon>
        <taxon>Oligostraca</taxon>
        <taxon>Ostracoda</taxon>
        <taxon>Podocopa</taxon>
        <taxon>Podocopida</taxon>
        <taxon>Darwinulocopina</taxon>
        <taxon>Darwinuloidea</taxon>
        <taxon>Darwinulidae</taxon>
        <taxon>Darwinula</taxon>
    </lineage>
</organism>
<evidence type="ECO:0000313" key="3">
    <source>
        <dbReference type="EMBL" id="CAD7251394.1"/>
    </source>
</evidence>
<gene>
    <name evidence="3" type="ORF">DSTB1V02_LOCUS11161</name>
</gene>
<dbReference type="InterPro" id="IPR023393">
    <property type="entry name" value="START-like_dom_sf"/>
</dbReference>
<accession>A0A7R9AC25</accession>
<dbReference type="GO" id="GO:0005789">
    <property type="term" value="C:endoplasmic reticulum membrane"/>
    <property type="evidence" value="ECO:0007669"/>
    <property type="project" value="TreeGrafter"/>
</dbReference>
<dbReference type="EMBL" id="CAJPEV010003516">
    <property type="protein sequence ID" value="CAG0899924.1"/>
    <property type="molecule type" value="Genomic_DNA"/>
</dbReference>
<sequence length="273" mass="31875">MKTLFILELFLKTMHLIQDVTLSHDHLPPVNSTVAQPGEEKCESEGERALEKFRFNLERKDWALGRDYGEEGITVKSTYDQETMTYLIFTEALLDFESDWVIRDLREHVLVATADWNPDVKEFKIVQRLTELCWIVYQEMESKLLGLFASRDMVILSHGRQEQDAYFVSLSSTEWPGLEPRETRVRAEMHPGSGMSLLPDPERKTTRTLMRWVMTTDLKTPLVPRNIMLKFSVEACRQYVLGLRKYLSSRSRGPEGPHPRKPTYFRSEALFLR</sequence>
<dbReference type="EMBL" id="LR903033">
    <property type="protein sequence ID" value="CAD7251394.1"/>
    <property type="molecule type" value="Genomic_DNA"/>
</dbReference>
<proteinExistence type="predicted"/>
<reference evidence="3" key="1">
    <citation type="submission" date="2020-11" db="EMBL/GenBank/DDBJ databases">
        <authorList>
            <person name="Tran Van P."/>
        </authorList>
    </citation>
    <scope>NUCLEOTIDE SEQUENCE</scope>
</reference>
<name>A0A7R9AC25_9CRUS</name>
<dbReference type="PANTHER" id="PTHR46121:SF1">
    <property type="entry name" value="STARD3 N-TERMINAL-LIKE PROTEIN"/>
    <property type="match status" value="1"/>
</dbReference>
<feature type="domain" description="START" evidence="2">
    <location>
        <begin position="58"/>
        <end position="252"/>
    </location>
</feature>
<dbReference type="PROSITE" id="PS50848">
    <property type="entry name" value="START"/>
    <property type="match status" value="1"/>
</dbReference>
<dbReference type="GO" id="GO:0015485">
    <property type="term" value="F:cholesterol binding"/>
    <property type="evidence" value="ECO:0007669"/>
    <property type="project" value="TreeGrafter"/>
</dbReference>
<keyword evidence="4" id="KW-1185">Reference proteome</keyword>
<dbReference type="OrthoDB" id="74575at2759"/>
<dbReference type="InterPro" id="IPR002913">
    <property type="entry name" value="START_lipid-bd_dom"/>
</dbReference>
<dbReference type="Proteomes" id="UP000677054">
    <property type="component" value="Unassembled WGS sequence"/>
</dbReference>